<evidence type="ECO:0000256" key="8">
    <source>
        <dbReference type="ARBA" id="ARBA00022989"/>
    </source>
</evidence>
<dbReference type="Proteomes" id="UP001182304">
    <property type="component" value="Unassembled WGS sequence"/>
</dbReference>
<evidence type="ECO:0000256" key="11">
    <source>
        <dbReference type="ARBA" id="ARBA00039381"/>
    </source>
</evidence>
<feature type="transmembrane region" description="Helical" evidence="12">
    <location>
        <begin position="119"/>
        <end position="141"/>
    </location>
</feature>
<evidence type="ECO:0000313" key="15">
    <source>
        <dbReference type="Proteomes" id="UP000540079"/>
    </source>
</evidence>
<name>A0A849CN85_PASMD</name>
<reference evidence="13" key="2">
    <citation type="submission" date="2022-07" db="EMBL/GenBank/DDBJ databases">
        <title>Sequence of Pasteurella multocoda 17BRD-035.</title>
        <authorList>
            <person name="Roy Chowdhury P."/>
            <person name="Alhamami T."/>
            <person name="Trott D.J."/>
            <person name="Djordvevic S.P."/>
        </authorList>
    </citation>
    <scope>NUCLEOTIDE SEQUENCE</scope>
    <source>
        <strain evidence="13">17BRD-035</strain>
    </source>
</reference>
<comment type="subcellular location">
    <subcellularLocation>
        <location evidence="1">Cell inner membrane</location>
        <topology evidence="1">Multi-pass membrane protein</topology>
    </subcellularLocation>
</comment>
<keyword evidence="7 12" id="KW-0812">Transmembrane</keyword>
<feature type="transmembrane region" description="Helical" evidence="12">
    <location>
        <begin position="39"/>
        <end position="58"/>
    </location>
</feature>
<dbReference type="Pfam" id="PF02653">
    <property type="entry name" value="BPD_transp_2"/>
    <property type="match status" value="1"/>
</dbReference>
<evidence type="ECO:0000256" key="10">
    <source>
        <dbReference type="ARBA" id="ARBA00025439"/>
    </source>
</evidence>
<dbReference type="GO" id="GO:0022857">
    <property type="term" value="F:transmembrane transporter activity"/>
    <property type="evidence" value="ECO:0007669"/>
    <property type="project" value="InterPro"/>
</dbReference>
<evidence type="ECO:0000256" key="5">
    <source>
        <dbReference type="ARBA" id="ARBA00022475"/>
    </source>
</evidence>
<sequence length="333" mass="35444">MFNMKKYSWEIALFCLVIIEILGFGMFNPRMLDLNVLLYSTSDFIYIGMLALPLTMIIVSGGMDISFGSTVGLCAIFLGVLFKSDVPLSLAIPLTFLVGILCGVVNASLILYTKVNPLVITLGTMYLFGGGALLLSGFAGATGYEGIGGFPESLLEFANQTLFGIPTPIIYFLLMTLVFWLLMHKTTIGRSIFLIGQSERTSRYSAVPITGTLYIIYSAIGVVAAFVGILLVSYFGSARSDLGSSLLMPVLTAVVLGGANIYGGSGSIIGTAIAALLIGYLQQGLQMVGVSNEISSALSGALLIIVLIGKSISLHYGAIVQWIHRKTKSESTH</sequence>
<organism evidence="14 15">
    <name type="scientific">Pasteurella multocida</name>
    <dbReference type="NCBI Taxonomy" id="747"/>
    <lineage>
        <taxon>Bacteria</taxon>
        <taxon>Pseudomonadati</taxon>
        <taxon>Pseudomonadota</taxon>
        <taxon>Gammaproteobacteria</taxon>
        <taxon>Pasteurellales</taxon>
        <taxon>Pasteurellaceae</taxon>
        <taxon>Pasteurella</taxon>
    </lineage>
</organism>
<dbReference type="EMBL" id="PPVL01000009">
    <property type="protein sequence ID" value="NNI79629.1"/>
    <property type="molecule type" value="Genomic_DNA"/>
</dbReference>
<protein>
    <recommendedName>
        <fullName evidence="11">Autoinducer 2 import system permease protein LsrD</fullName>
    </recommendedName>
</protein>
<feature type="transmembrane region" description="Helical" evidence="12">
    <location>
        <begin position="7"/>
        <end position="27"/>
    </location>
</feature>
<dbReference type="AlphaFoldDB" id="A0A849CN85"/>
<evidence type="ECO:0000313" key="13">
    <source>
        <dbReference type="EMBL" id="MDT3452653.1"/>
    </source>
</evidence>
<dbReference type="InterPro" id="IPR001851">
    <property type="entry name" value="ABC_transp_permease"/>
</dbReference>
<evidence type="ECO:0000256" key="4">
    <source>
        <dbReference type="ARBA" id="ARBA00022448"/>
    </source>
</evidence>
<reference evidence="14 15" key="1">
    <citation type="journal article" date="2018" name="Front. Microbiol.">
        <title>Genetic and Phylogenetic Characteristics of Pasteurella multocida Isolates From Different Host Species.</title>
        <authorList>
            <person name="Peng Z."/>
            <person name="Liang W."/>
            <person name="Wang F."/>
            <person name="Xu Z."/>
            <person name="Xie Z."/>
            <person name="Lian Z."/>
            <person name="Hua L."/>
            <person name="Zhou R."/>
            <person name="Chen H."/>
            <person name="Wu B."/>
        </authorList>
    </citation>
    <scope>NUCLEOTIDE SEQUENCE [LARGE SCALE GENOMIC DNA]</scope>
    <source>
        <strain evidence="14 15">HNA06</strain>
    </source>
</reference>
<comment type="subunit">
    <text evidence="3">The complex is composed of two ATP-binding proteins (LsrA), two transmembrane proteins (LsrC and LsrD) and a solute-binding protein (LsrB).</text>
</comment>
<evidence type="ECO:0000256" key="1">
    <source>
        <dbReference type="ARBA" id="ARBA00004429"/>
    </source>
</evidence>
<gene>
    <name evidence="14" type="ORF">C2800_09390</name>
    <name evidence="13" type="ORF">NQF69_07675</name>
</gene>
<comment type="similarity">
    <text evidence="2">Belongs to the binding-protein-dependent transport system permease family. AraH/RbsC subfamily.</text>
</comment>
<keyword evidence="4" id="KW-0813">Transport</keyword>
<comment type="function">
    <text evidence="10">Part of the ABC transporter complex LsrABCD involved in autoinducer 2 (AI-2) import. Probably responsible for the translocation of the substrate across the membrane.</text>
</comment>
<evidence type="ECO:0000256" key="2">
    <source>
        <dbReference type="ARBA" id="ARBA00007942"/>
    </source>
</evidence>
<dbReference type="Proteomes" id="UP000540079">
    <property type="component" value="Unassembled WGS sequence"/>
</dbReference>
<evidence type="ECO:0000313" key="14">
    <source>
        <dbReference type="EMBL" id="NNI79629.1"/>
    </source>
</evidence>
<feature type="transmembrane region" description="Helical" evidence="12">
    <location>
        <begin position="242"/>
        <end position="261"/>
    </location>
</feature>
<dbReference type="OMA" id="NTVVFQF"/>
<dbReference type="PANTHER" id="PTHR32196">
    <property type="entry name" value="ABC TRANSPORTER PERMEASE PROTEIN YPHD-RELATED-RELATED"/>
    <property type="match status" value="1"/>
</dbReference>
<evidence type="ECO:0000256" key="9">
    <source>
        <dbReference type="ARBA" id="ARBA00023136"/>
    </source>
</evidence>
<dbReference type="NCBIfam" id="NF011612">
    <property type="entry name" value="PRK15038.1"/>
    <property type="match status" value="1"/>
</dbReference>
<dbReference type="PANTHER" id="PTHR32196:SF71">
    <property type="entry name" value="AUTOINDUCER 2 IMPORT SYSTEM PERMEASE PROTEIN LSRD"/>
    <property type="match status" value="1"/>
</dbReference>
<keyword evidence="8 12" id="KW-1133">Transmembrane helix</keyword>
<dbReference type="EMBL" id="JANIEN010000008">
    <property type="protein sequence ID" value="MDT3452653.1"/>
    <property type="molecule type" value="Genomic_DNA"/>
</dbReference>
<dbReference type="CDD" id="cd06579">
    <property type="entry name" value="TM_PBP1_transp_AraH_like"/>
    <property type="match status" value="1"/>
</dbReference>
<feature type="transmembrane region" description="Helical" evidence="12">
    <location>
        <begin position="65"/>
        <end position="82"/>
    </location>
</feature>
<keyword evidence="6" id="KW-0997">Cell inner membrane</keyword>
<feature type="transmembrane region" description="Helical" evidence="12">
    <location>
        <begin position="297"/>
        <end position="319"/>
    </location>
</feature>
<evidence type="ECO:0000256" key="6">
    <source>
        <dbReference type="ARBA" id="ARBA00022519"/>
    </source>
</evidence>
<feature type="transmembrane region" description="Helical" evidence="12">
    <location>
        <begin position="88"/>
        <end position="112"/>
    </location>
</feature>
<proteinExistence type="inferred from homology"/>
<keyword evidence="9 12" id="KW-0472">Membrane</keyword>
<comment type="caution">
    <text evidence="14">The sequence shown here is derived from an EMBL/GenBank/DDBJ whole genome shotgun (WGS) entry which is preliminary data.</text>
</comment>
<dbReference type="GO" id="GO:0005886">
    <property type="term" value="C:plasma membrane"/>
    <property type="evidence" value="ECO:0007669"/>
    <property type="project" value="UniProtKB-SubCell"/>
</dbReference>
<feature type="transmembrane region" description="Helical" evidence="12">
    <location>
        <begin position="161"/>
        <end position="183"/>
    </location>
</feature>
<evidence type="ECO:0000256" key="12">
    <source>
        <dbReference type="SAM" id="Phobius"/>
    </source>
</evidence>
<accession>A0A849CN85</accession>
<feature type="transmembrane region" description="Helical" evidence="12">
    <location>
        <begin position="204"/>
        <end position="236"/>
    </location>
</feature>
<keyword evidence="5" id="KW-1003">Cell membrane</keyword>
<evidence type="ECO:0000256" key="7">
    <source>
        <dbReference type="ARBA" id="ARBA00022692"/>
    </source>
</evidence>
<evidence type="ECO:0000256" key="3">
    <source>
        <dbReference type="ARBA" id="ARBA00011262"/>
    </source>
</evidence>